<name>A0A1G8CXG1_9NOCA</name>
<keyword evidence="3" id="KW-1185">Reference proteome</keyword>
<dbReference type="GO" id="GO:0030980">
    <property type="term" value="P:alpha-glucan catabolic process"/>
    <property type="evidence" value="ECO:0007669"/>
    <property type="project" value="TreeGrafter"/>
</dbReference>
<protein>
    <submittedName>
        <fullName evidence="2">(1-&gt;4)-alpha-D-glucan 1-alpha-D-glucosylmutase</fullName>
    </submittedName>
</protein>
<organism evidence="2 3">
    <name type="scientific">Rhodococcus triatomae</name>
    <dbReference type="NCBI Taxonomy" id="300028"/>
    <lineage>
        <taxon>Bacteria</taxon>
        <taxon>Bacillati</taxon>
        <taxon>Actinomycetota</taxon>
        <taxon>Actinomycetes</taxon>
        <taxon>Mycobacteriales</taxon>
        <taxon>Nocardiaceae</taxon>
        <taxon>Rhodococcus</taxon>
    </lineage>
</organism>
<dbReference type="GO" id="GO:0005992">
    <property type="term" value="P:trehalose biosynthetic process"/>
    <property type="evidence" value="ECO:0007669"/>
    <property type="project" value="TreeGrafter"/>
</dbReference>
<dbReference type="Gene3D" id="3.30.1590.10">
    <property type="entry name" value="Maltooligosyl trehalose synthase, domain 2"/>
    <property type="match status" value="1"/>
</dbReference>
<dbReference type="RefSeq" id="WP_072737758.1">
    <property type="nucleotide sequence ID" value="NZ_CP048813.1"/>
</dbReference>
<dbReference type="InterPro" id="IPR012767">
    <property type="entry name" value="Trehalose_TreY"/>
</dbReference>
<dbReference type="PANTHER" id="PTHR10357:SF216">
    <property type="entry name" value="MALTOOLIGOSYL TREHALOSE SYNTHASE-RELATED"/>
    <property type="match status" value="1"/>
</dbReference>
<feature type="domain" description="Glycosyl hydrolase family 13 catalytic" evidence="1">
    <location>
        <begin position="5"/>
        <end position="676"/>
    </location>
</feature>
<sequence>MSAVQATYRLQLQPGGLTLDGAVDLLDYLDDLGVSHLYLSPILGATSGSTHGYDVTDTSAVSAGLGGRAALERLSAAARTRGMGLIVDIVPNHMGIARAEENAWWWDVLSHGRRSRYASYFDIDWDGDNGADGALALPVLGSAEDVSALAIDRSGDVPVLTYHEHRFPVAAGTDGPDPQAVHDAQHYRLVPWTSGVVGYRRFFSVSELAGLRQEDPEVFAATHREVADWVHGGLVDGVRIDHPDGLARPATYLAWLRELLGPECWIVVEKVLGRGEVLDGALPVQGTTGYDALAQYGGVFVDSSGAPGLTALSVQTTGTRGDRDWLETAARDIARTVAATTLAPEVGRAVRAVRRDAADCDSPPPPVGHPDPLREAVVEVLADMPVYRSDYPSLDGLTGRIVRNVLVAHPEWDRELSLLAQALAADGEAAVRFQQVCGALEAKSVEDCLFYRAARLVSLQEVGGDPGTLGISPAEFHLAAAARAAHRPAAMTTLSTHDTKRGEDVRARIGVLSQVPDLWARCVQDWEELAPGPDSALGAFLWQNMFGVWPADGTDARDVPDLRDRLHAYALKSAREAGTRTSWATVDAAFEAALHDWIDTVLDGRVGHGMSSLAHQLAPHAWSDALGQKLLHLTGPGVPDVYQGSELWEDSLVDPDNRRPVDWVRRAAVAERVRAADATPAPSDPAAKFHLVRQALRLRRERPDWFVGGSYTAVLGQGPAATHLVAAGRGPADGDTTVLALATRHSIRLSSLGWRDSTVHLPAGSWTDRIGGRTYAGNADVPLTDIFAALPVALLTRH</sequence>
<reference evidence="2 3" key="1">
    <citation type="submission" date="2016-10" db="EMBL/GenBank/DDBJ databases">
        <authorList>
            <person name="de Groot N.N."/>
        </authorList>
    </citation>
    <scope>NUCLEOTIDE SEQUENCE [LARGE SCALE GENOMIC DNA]</scope>
    <source>
        <strain evidence="2 3">DSM 44892</strain>
    </source>
</reference>
<evidence type="ECO:0000259" key="1">
    <source>
        <dbReference type="SMART" id="SM00642"/>
    </source>
</evidence>
<dbReference type="AlphaFoldDB" id="A0A1G8CXG1"/>
<dbReference type="CDD" id="cd11336">
    <property type="entry name" value="AmyAc_MTSase"/>
    <property type="match status" value="1"/>
</dbReference>
<dbReference type="GO" id="GO:0047470">
    <property type="term" value="F:(1,4)-alpha-D-glucan 1-alpha-D-glucosylmutase activity"/>
    <property type="evidence" value="ECO:0007669"/>
    <property type="project" value="TreeGrafter"/>
</dbReference>
<proteinExistence type="predicted"/>
<dbReference type="EMBL" id="FNDN01000002">
    <property type="protein sequence ID" value="SDH50267.1"/>
    <property type="molecule type" value="Genomic_DNA"/>
</dbReference>
<dbReference type="SMART" id="SM00642">
    <property type="entry name" value="Aamy"/>
    <property type="match status" value="1"/>
</dbReference>
<dbReference type="SUPFAM" id="SSF51445">
    <property type="entry name" value="(Trans)glycosidases"/>
    <property type="match status" value="1"/>
</dbReference>
<evidence type="ECO:0000313" key="3">
    <source>
        <dbReference type="Proteomes" id="UP000183263"/>
    </source>
</evidence>
<accession>A0A1G8CXG1</accession>
<dbReference type="InterPro" id="IPR006047">
    <property type="entry name" value="GH13_cat_dom"/>
</dbReference>
<dbReference type="Gene3D" id="3.20.20.80">
    <property type="entry name" value="Glycosidases"/>
    <property type="match status" value="3"/>
</dbReference>
<dbReference type="Pfam" id="PF00128">
    <property type="entry name" value="Alpha-amylase"/>
    <property type="match status" value="1"/>
</dbReference>
<gene>
    <name evidence="2" type="ORF">SAMN05444695_102145</name>
</gene>
<dbReference type="OrthoDB" id="9761577at2"/>
<dbReference type="NCBIfam" id="TIGR02401">
    <property type="entry name" value="trehalose_TreY"/>
    <property type="match status" value="1"/>
</dbReference>
<dbReference type="Gene3D" id="3.30.750.90">
    <property type="match status" value="1"/>
</dbReference>
<dbReference type="PANTHER" id="PTHR10357">
    <property type="entry name" value="ALPHA-AMYLASE FAMILY MEMBER"/>
    <property type="match status" value="1"/>
</dbReference>
<dbReference type="Proteomes" id="UP000183263">
    <property type="component" value="Unassembled WGS sequence"/>
</dbReference>
<dbReference type="InterPro" id="IPR017853">
    <property type="entry name" value="GH"/>
</dbReference>
<evidence type="ECO:0000313" key="2">
    <source>
        <dbReference type="EMBL" id="SDH50267.1"/>
    </source>
</evidence>